<evidence type="ECO:0000313" key="4">
    <source>
        <dbReference type="Proteomes" id="UP000199372"/>
    </source>
</evidence>
<dbReference type="InterPro" id="IPR018511">
    <property type="entry name" value="Hemolysin-typ_Ca-bd_CS"/>
</dbReference>
<dbReference type="PANTHER" id="PTHR38340">
    <property type="entry name" value="S-LAYER PROTEIN"/>
    <property type="match status" value="1"/>
</dbReference>
<dbReference type="InterPro" id="IPR001343">
    <property type="entry name" value="Hemolysn_Ca-bd"/>
</dbReference>
<dbReference type="EMBL" id="FOCM01000010">
    <property type="protein sequence ID" value="SEO03058.1"/>
    <property type="molecule type" value="Genomic_DNA"/>
</dbReference>
<dbReference type="AlphaFoldDB" id="A0A1H8LE78"/>
<evidence type="ECO:0000256" key="1">
    <source>
        <dbReference type="ARBA" id="ARBA00004613"/>
    </source>
</evidence>
<evidence type="ECO:0000256" key="2">
    <source>
        <dbReference type="ARBA" id="ARBA00022525"/>
    </source>
</evidence>
<proteinExistence type="predicted"/>
<protein>
    <submittedName>
        <fullName evidence="3">Hemolysin-type calcium-binding repeat-containing protein</fullName>
    </submittedName>
</protein>
<dbReference type="PRINTS" id="PR00313">
    <property type="entry name" value="CABNDNGRPT"/>
</dbReference>
<accession>A0A1H8LE78</accession>
<sequence>MASDNGAGYISGTRGDDAIDVIAEVSTAQIHAYAKAGRDLINIIFKPINQFAHAHHVRGDGTGGPDDSTTDRSADTFNFTNSAAESSNSFENIDDVYVGRIEDFDASRDTLEIQGVTISLSELMIGFGTTGGYEWRVVHYETDPTDSAVGDQQWLLIDTGDGYIFYALEGARVTNGDGRSDGQEWDPATLSWRAVPGNYEAHFVGAGNLPRAELTDLEQLPTFGFIDPVNYIPAGYTVLDGVMINDDDNSYADTLAVILGSGFADLIAAGLNDDTVRAGAGSDSVWGGSGNDVLFGQTGDDFIWGNMGDDSSFGGDGNDVLSGGHGNDRIEGGSGADHIEGNEGADFLIGQAGDDVLNGNALSDTLYGGDGDDFINGGFGSDQIVSGSGNDRIYHAGVSGHGSDWVQDFDGDVDVLLLGKPNADSADLHVNFASSANSGSPDVDEAFVIFKATGQILWALVDGAGLERINVQAGPATFDLLA</sequence>
<evidence type="ECO:0000313" key="3">
    <source>
        <dbReference type="EMBL" id="SEO03058.1"/>
    </source>
</evidence>
<dbReference type="SUPFAM" id="SSF51120">
    <property type="entry name" value="beta-Roll"/>
    <property type="match status" value="1"/>
</dbReference>
<dbReference type="PROSITE" id="PS00330">
    <property type="entry name" value="HEMOLYSIN_CALCIUM"/>
    <property type="match status" value="2"/>
</dbReference>
<comment type="subcellular location">
    <subcellularLocation>
        <location evidence="1">Secreted</location>
    </subcellularLocation>
</comment>
<dbReference type="RefSeq" id="WP_091846572.1">
    <property type="nucleotide sequence ID" value="NZ_FOCM01000010.1"/>
</dbReference>
<keyword evidence="2" id="KW-0964">Secreted</keyword>
<keyword evidence="4" id="KW-1185">Reference proteome</keyword>
<reference evidence="4" key="1">
    <citation type="submission" date="2016-10" db="EMBL/GenBank/DDBJ databases">
        <authorList>
            <person name="Varghese N."/>
            <person name="Submissions S."/>
        </authorList>
    </citation>
    <scope>NUCLEOTIDE SEQUENCE [LARGE SCALE GENOMIC DNA]</scope>
    <source>
        <strain evidence="4">DSM 26893</strain>
    </source>
</reference>
<gene>
    <name evidence="3" type="ORF">SAMN04488011_11023</name>
</gene>
<dbReference type="InterPro" id="IPR050557">
    <property type="entry name" value="RTX_toxin/Mannuronan_C5-epim"/>
</dbReference>
<dbReference type="OrthoDB" id="9757622at2"/>
<dbReference type="GO" id="GO:0005576">
    <property type="term" value="C:extracellular region"/>
    <property type="evidence" value="ECO:0007669"/>
    <property type="project" value="UniProtKB-SubCell"/>
</dbReference>
<dbReference type="Gene3D" id="2.150.10.10">
    <property type="entry name" value="Serralysin-like metalloprotease, C-terminal"/>
    <property type="match status" value="3"/>
</dbReference>
<dbReference type="Proteomes" id="UP000199372">
    <property type="component" value="Unassembled WGS sequence"/>
</dbReference>
<name>A0A1H8LE78_9RHOB</name>
<dbReference type="GO" id="GO:0005509">
    <property type="term" value="F:calcium ion binding"/>
    <property type="evidence" value="ECO:0007669"/>
    <property type="project" value="InterPro"/>
</dbReference>
<dbReference type="PANTHER" id="PTHR38340:SF1">
    <property type="entry name" value="S-LAYER PROTEIN"/>
    <property type="match status" value="1"/>
</dbReference>
<dbReference type="Pfam" id="PF00353">
    <property type="entry name" value="HemolysinCabind"/>
    <property type="match status" value="3"/>
</dbReference>
<dbReference type="InterPro" id="IPR011049">
    <property type="entry name" value="Serralysin-like_metalloprot_C"/>
</dbReference>
<organism evidence="3 4">
    <name type="scientific">Palleronia pelagia</name>
    <dbReference type="NCBI Taxonomy" id="387096"/>
    <lineage>
        <taxon>Bacteria</taxon>
        <taxon>Pseudomonadati</taxon>
        <taxon>Pseudomonadota</taxon>
        <taxon>Alphaproteobacteria</taxon>
        <taxon>Rhodobacterales</taxon>
        <taxon>Roseobacteraceae</taxon>
        <taxon>Palleronia</taxon>
    </lineage>
</organism>